<evidence type="ECO:0000313" key="4">
    <source>
        <dbReference type="EMBL" id="BDD11801.1"/>
    </source>
</evidence>
<evidence type="ECO:0000256" key="1">
    <source>
        <dbReference type="SAM" id="MobiDB-lite"/>
    </source>
</evidence>
<feature type="compositionally biased region" description="Basic and acidic residues" evidence="1">
    <location>
        <begin position="11"/>
        <end position="20"/>
    </location>
</feature>
<dbReference type="InterPro" id="IPR007368">
    <property type="entry name" value="DUF434"/>
</dbReference>
<geneLocation type="plasmid" evidence="4 5">
    <name>pFA2</name>
</geneLocation>
<dbReference type="Pfam" id="PF04256">
    <property type="entry name" value="DUF434"/>
    <property type="match status" value="1"/>
</dbReference>
<dbReference type="RefSeq" id="WP_338395200.1">
    <property type="nucleotide sequence ID" value="NZ_AP025316.1"/>
</dbReference>
<dbReference type="PANTHER" id="PTHR42252">
    <property type="entry name" value="DUF5616 DOMAIN-CONTAINING PROTEIN"/>
    <property type="match status" value="1"/>
</dbReference>
<keyword evidence="5" id="KW-1185">Reference proteome</keyword>
<feature type="domain" description="DUF5616" evidence="3">
    <location>
        <begin position="85"/>
        <end position="223"/>
    </location>
</feature>
<sequence>MPHKQNHRGANPRDAKSFSDKQLPDLKQALEHLNYLLSRDYNPKSSLKLVGDRFRFTERQRRAIAHSACGEKELKERRAKHVSADQIAGKKIAVDGYNQLITMEAALSKAPVFIGTDGCYRDIASVHGTYRRVEETIPALELFAKFFEEMNPEKVLWVFDKPISNSGRLKQMIQTLADEKGWRWDVTLDFNPDKYIAEKEGWIAVSSDSWVLDNSDQWLNLNAYLIDKHVPDAWLIDFENIKTDNECKSGM</sequence>
<protein>
    <recommendedName>
        <fullName evidence="6">DUF434 domain-containing protein</fullName>
    </recommendedName>
</protein>
<evidence type="ECO:0000259" key="3">
    <source>
        <dbReference type="Pfam" id="PF18481"/>
    </source>
</evidence>
<reference evidence="4 5" key="1">
    <citation type="submission" date="2021-12" db="EMBL/GenBank/DDBJ databases">
        <title>Genome sequencing of bacteria with rrn-lacking chromosome and rrn-plasmid.</title>
        <authorList>
            <person name="Anda M."/>
            <person name="Iwasaki W."/>
        </authorList>
    </citation>
    <scope>NUCLEOTIDE SEQUENCE [LARGE SCALE GENOMIC DNA]</scope>
    <source>
        <strain evidence="4 5">DSM 100852</strain>
        <plasmid evidence="4 5">pFA2</plasmid>
    </source>
</reference>
<dbReference type="PANTHER" id="PTHR42252:SF1">
    <property type="entry name" value="DUF434 DOMAIN-CONTAINING PROTEIN"/>
    <property type="match status" value="1"/>
</dbReference>
<feature type="domain" description="DUF434" evidence="2">
    <location>
        <begin position="26"/>
        <end position="80"/>
    </location>
</feature>
<dbReference type="InterPro" id="IPR041652">
    <property type="entry name" value="DUF5616"/>
</dbReference>
<feature type="region of interest" description="Disordered" evidence="1">
    <location>
        <begin position="1"/>
        <end position="20"/>
    </location>
</feature>
<accession>A0AAU9DF81</accession>
<evidence type="ECO:0000313" key="5">
    <source>
        <dbReference type="Proteomes" id="UP001348817"/>
    </source>
</evidence>
<gene>
    <name evidence="4" type="ORF">FUAX_42330</name>
</gene>
<dbReference type="Proteomes" id="UP001348817">
    <property type="component" value="Plasmid pFA2"/>
</dbReference>
<dbReference type="KEGG" id="fax:FUAX_42330"/>
<proteinExistence type="predicted"/>
<keyword evidence="4" id="KW-0614">Plasmid</keyword>
<evidence type="ECO:0000259" key="2">
    <source>
        <dbReference type="Pfam" id="PF04256"/>
    </source>
</evidence>
<dbReference type="Pfam" id="PF18481">
    <property type="entry name" value="DUF5616"/>
    <property type="match status" value="1"/>
</dbReference>
<dbReference type="EMBL" id="AP025316">
    <property type="protein sequence ID" value="BDD11801.1"/>
    <property type="molecule type" value="Genomic_DNA"/>
</dbReference>
<organism evidence="4 5">
    <name type="scientific">Fulvitalea axinellae</name>
    <dbReference type="NCBI Taxonomy" id="1182444"/>
    <lineage>
        <taxon>Bacteria</taxon>
        <taxon>Pseudomonadati</taxon>
        <taxon>Bacteroidota</taxon>
        <taxon>Cytophagia</taxon>
        <taxon>Cytophagales</taxon>
        <taxon>Persicobacteraceae</taxon>
        <taxon>Fulvitalea</taxon>
    </lineage>
</organism>
<dbReference type="AlphaFoldDB" id="A0AAU9DF81"/>
<evidence type="ECO:0008006" key="6">
    <source>
        <dbReference type="Google" id="ProtNLM"/>
    </source>
</evidence>
<name>A0AAU9DF81_9BACT</name>